<comment type="caution">
    <text evidence="1">The sequence shown here is derived from an EMBL/GenBank/DDBJ whole genome shotgun (WGS) entry which is preliminary data.</text>
</comment>
<accession>A0AAE1ATH7</accession>
<keyword evidence="2" id="KW-1185">Reference proteome</keyword>
<gene>
    <name evidence="1" type="ORF">RRG08_023851</name>
</gene>
<evidence type="ECO:0000313" key="1">
    <source>
        <dbReference type="EMBL" id="KAK3793533.1"/>
    </source>
</evidence>
<reference evidence="1" key="1">
    <citation type="journal article" date="2023" name="G3 (Bethesda)">
        <title>A reference genome for the long-term kleptoplast-retaining sea slug Elysia crispata morphotype clarki.</title>
        <authorList>
            <person name="Eastman K.E."/>
            <person name="Pendleton A.L."/>
            <person name="Shaikh M.A."/>
            <person name="Suttiyut T."/>
            <person name="Ogas R."/>
            <person name="Tomko P."/>
            <person name="Gavelis G."/>
            <person name="Widhalm J.R."/>
            <person name="Wisecaver J.H."/>
        </authorList>
    </citation>
    <scope>NUCLEOTIDE SEQUENCE</scope>
    <source>
        <strain evidence="1">ECLA1</strain>
    </source>
</reference>
<name>A0AAE1ATH7_9GAST</name>
<proteinExistence type="predicted"/>
<dbReference type="AlphaFoldDB" id="A0AAE1ATH7"/>
<sequence length="66" mass="7275">MVICYPLFKDYALVATRAETRGSRQRSGLLAGADQGLRRMPWTHFNADAQVQILQVLGSKLVDAIG</sequence>
<protein>
    <submittedName>
        <fullName evidence="1">Uncharacterized protein</fullName>
    </submittedName>
</protein>
<dbReference type="EMBL" id="JAWDGP010001217">
    <property type="protein sequence ID" value="KAK3793533.1"/>
    <property type="molecule type" value="Genomic_DNA"/>
</dbReference>
<organism evidence="1 2">
    <name type="scientific">Elysia crispata</name>
    <name type="common">lettuce slug</name>
    <dbReference type="NCBI Taxonomy" id="231223"/>
    <lineage>
        <taxon>Eukaryota</taxon>
        <taxon>Metazoa</taxon>
        <taxon>Spiralia</taxon>
        <taxon>Lophotrochozoa</taxon>
        <taxon>Mollusca</taxon>
        <taxon>Gastropoda</taxon>
        <taxon>Heterobranchia</taxon>
        <taxon>Euthyneura</taxon>
        <taxon>Panpulmonata</taxon>
        <taxon>Sacoglossa</taxon>
        <taxon>Placobranchoidea</taxon>
        <taxon>Plakobranchidae</taxon>
        <taxon>Elysia</taxon>
    </lineage>
</organism>
<dbReference type="Proteomes" id="UP001283361">
    <property type="component" value="Unassembled WGS sequence"/>
</dbReference>
<evidence type="ECO:0000313" key="2">
    <source>
        <dbReference type="Proteomes" id="UP001283361"/>
    </source>
</evidence>